<dbReference type="SUPFAM" id="SSF103190">
    <property type="entry name" value="Sensory domain-like"/>
    <property type="match status" value="1"/>
</dbReference>
<name>A0A1E7DPZ5_9BACI</name>
<dbReference type="PANTHER" id="PTHR32089">
    <property type="entry name" value="METHYL-ACCEPTING CHEMOTAXIS PROTEIN MCPB"/>
    <property type="match status" value="1"/>
</dbReference>
<dbReference type="CDD" id="cd11386">
    <property type="entry name" value="MCP_signal"/>
    <property type="match status" value="1"/>
</dbReference>
<dbReference type="Pfam" id="PF00015">
    <property type="entry name" value="MCPsignal"/>
    <property type="match status" value="1"/>
</dbReference>
<evidence type="ECO:0000259" key="13">
    <source>
        <dbReference type="PROSITE" id="PS50885"/>
    </source>
</evidence>
<dbReference type="SUPFAM" id="SSF58104">
    <property type="entry name" value="Methyl-accepting chemotaxis protein (MCP) signaling domain"/>
    <property type="match status" value="1"/>
</dbReference>
<dbReference type="Proteomes" id="UP000095658">
    <property type="component" value="Unassembled WGS sequence"/>
</dbReference>
<dbReference type="EMBL" id="MAMP01000020">
    <property type="protein sequence ID" value="OES45075.1"/>
    <property type="molecule type" value="Genomic_DNA"/>
</dbReference>
<dbReference type="PROSITE" id="PS50111">
    <property type="entry name" value="CHEMOTAXIS_TRANSDUC_2"/>
    <property type="match status" value="1"/>
</dbReference>
<dbReference type="GO" id="GO:0006935">
    <property type="term" value="P:chemotaxis"/>
    <property type="evidence" value="ECO:0007669"/>
    <property type="project" value="UniProtKB-KW"/>
</dbReference>
<dbReference type="CDD" id="cd12912">
    <property type="entry name" value="PDC2_MCP_like"/>
    <property type="match status" value="1"/>
</dbReference>
<dbReference type="RefSeq" id="WP_069937957.1">
    <property type="nucleotide sequence ID" value="NZ_MAMP01000020.1"/>
</dbReference>
<dbReference type="Gene3D" id="1.10.287.950">
    <property type="entry name" value="Methyl-accepting chemotaxis protein"/>
    <property type="match status" value="1"/>
</dbReference>
<evidence type="ECO:0000256" key="3">
    <source>
        <dbReference type="ARBA" id="ARBA00022500"/>
    </source>
</evidence>
<comment type="caution">
    <text evidence="14">The sequence shown here is derived from an EMBL/GenBank/DDBJ whole genome shotgun (WGS) entry which is preliminary data.</text>
</comment>
<keyword evidence="5 11" id="KW-1133">Transmembrane helix</keyword>
<feature type="domain" description="Methyl-accepting transducer" evidence="12">
    <location>
        <begin position="372"/>
        <end position="622"/>
    </location>
</feature>
<dbReference type="GO" id="GO:0007165">
    <property type="term" value="P:signal transduction"/>
    <property type="evidence" value="ECO:0007669"/>
    <property type="project" value="UniProtKB-KW"/>
</dbReference>
<dbReference type="STRING" id="1714016.BA724_03435"/>
<keyword evidence="3" id="KW-0145">Chemotaxis</keyword>
<evidence type="ECO:0000313" key="14">
    <source>
        <dbReference type="EMBL" id="OES45075.1"/>
    </source>
</evidence>
<dbReference type="AlphaFoldDB" id="A0A1E7DPZ5"/>
<feature type="transmembrane region" description="Helical" evidence="11">
    <location>
        <begin position="275"/>
        <end position="297"/>
    </location>
</feature>
<dbReference type="GO" id="GO:0005886">
    <property type="term" value="C:plasma membrane"/>
    <property type="evidence" value="ECO:0007669"/>
    <property type="project" value="UniProtKB-SubCell"/>
</dbReference>
<dbReference type="Pfam" id="PF00672">
    <property type="entry name" value="HAMP"/>
    <property type="match status" value="1"/>
</dbReference>
<comment type="subcellular location">
    <subcellularLocation>
        <location evidence="1">Cell membrane</location>
        <topology evidence="1">Multi-pass membrane protein</topology>
    </subcellularLocation>
</comment>
<evidence type="ECO:0000256" key="6">
    <source>
        <dbReference type="ARBA" id="ARBA00023136"/>
    </source>
</evidence>
<organism evidence="14 15">
    <name type="scientific">Domibacillus iocasae</name>
    <dbReference type="NCBI Taxonomy" id="1714016"/>
    <lineage>
        <taxon>Bacteria</taxon>
        <taxon>Bacillati</taxon>
        <taxon>Bacillota</taxon>
        <taxon>Bacilli</taxon>
        <taxon>Bacillales</taxon>
        <taxon>Bacillaceae</taxon>
        <taxon>Domibacillus</taxon>
    </lineage>
</organism>
<evidence type="ECO:0000256" key="2">
    <source>
        <dbReference type="ARBA" id="ARBA00022475"/>
    </source>
</evidence>
<evidence type="ECO:0000256" key="4">
    <source>
        <dbReference type="ARBA" id="ARBA00022692"/>
    </source>
</evidence>
<dbReference type="OrthoDB" id="9760371at2"/>
<evidence type="ECO:0000256" key="1">
    <source>
        <dbReference type="ARBA" id="ARBA00004651"/>
    </source>
</evidence>
<keyword evidence="6 11" id="KW-0472">Membrane</keyword>
<dbReference type="SMART" id="SM00304">
    <property type="entry name" value="HAMP"/>
    <property type="match status" value="1"/>
</dbReference>
<evidence type="ECO:0000256" key="5">
    <source>
        <dbReference type="ARBA" id="ARBA00022989"/>
    </source>
</evidence>
<dbReference type="CDD" id="cd06225">
    <property type="entry name" value="HAMP"/>
    <property type="match status" value="1"/>
</dbReference>
<evidence type="ECO:0000256" key="10">
    <source>
        <dbReference type="SAM" id="Coils"/>
    </source>
</evidence>
<dbReference type="Gene3D" id="6.10.340.10">
    <property type="match status" value="1"/>
</dbReference>
<dbReference type="InterPro" id="IPR029151">
    <property type="entry name" value="Sensor-like_sf"/>
</dbReference>
<protein>
    <submittedName>
        <fullName evidence="14">Chemotaxis protein</fullName>
    </submittedName>
</protein>
<comment type="similarity">
    <text evidence="8">Belongs to the methyl-accepting chemotaxis (MCP) protein family.</text>
</comment>
<evidence type="ECO:0000256" key="9">
    <source>
        <dbReference type="PROSITE-ProRule" id="PRU00284"/>
    </source>
</evidence>
<evidence type="ECO:0000259" key="12">
    <source>
        <dbReference type="PROSITE" id="PS50111"/>
    </source>
</evidence>
<dbReference type="SMART" id="SM00283">
    <property type="entry name" value="MA"/>
    <property type="match status" value="1"/>
</dbReference>
<keyword evidence="7 9" id="KW-0807">Transducer</keyword>
<feature type="domain" description="HAMP" evidence="13">
    <location>
        <begin position="299"/>
        <end position="353"/>
    </location>
</feature>
<proteinExistence type="inferred from homology"/>
<feature type="coiled-coil region" evidence="10">
    <location>
        <begin position="429"/>
        <end position="456"/>
    </location>
</feature>
<dbReference type="InterPro" id="IPR033479">
    <property type="entry name" value="dCache_1"/>
</dbReference>
<evidence type="ECO:0000256" key="8">
    <source>
        <dbReference type="ARBA" id="ARBA00029447"/>
    </source>
</evidence>
<sequence length="658" mass="71500">MKLVVKNTFMISLLIAISMMSISAFGYVKAKEFLYEKFQEQAYNQLESVKANINIWTEGKQETMQYIAEADALKADDTTKAAALGTRLAERMENPDAFGFMDAEGFLHLGDAQIPVSDYEHFIGGRKGETNAYNPVPSASPGVNEAPIVLASSPVYDDNGEIVGVASGGYPIETLINIISSVTLGESGYVTVFTNDGTIVAGQNKEDTLNKKIADYQNEDLNQVVKESMNGKTGVVETNFNGEDNLIFYSKADEVDWGVMISVPVSEAFADANSLLNYFIIITIIFIVGSALISYLLNNRSLKPITDINNKIAELANEEGDLTQRLRIKRKDEIGQLAGNVNALLDSLQVLIKGILQKGEVVSKSTSDLSESAEEIVQLSNGVTQNVQSAAALSTEQEKGNTKNLASITEITEMVDEMKDHSSVVSEKTKSAYQEVEAVNQEIQTLIEQMSSIQASIRNSADTVKKLGSRSSEIGNIVDLITGITEQTNLLALNASIEAARAGEHGRGFAVVAEEVRKLAEQSSLSARQISELVGKILTETSNAVTGIEAGTSQFGTGMETLKTVNEKLQNVYRSTAESSDEALSIFKEMDNLLLNVRSVELVISDNSRKSAESSAYILEVASSSEDQLLSIQDITESIEKTAQFAEELKDLLNRFKI</sequence>
<keyword evidence="15" id="KW-1185">Reference proteome</keyword>
<evidence type="ECO:0000313" key="15">
    <source>
        <dbReference type="Proteomes" id="UP000095658"/>
    </source>
</evidence>
<accession>A0A1E7DPZ5</accession>
<evidence type="ECO:0000256" key="11">
    <source>
        <dbReference type="SAM" id="Phobius"/>
    </source>
</evidence>
<dbReference type="Pfam" id="PF02743">
    <property type="entry name" value="dCache_1"/>
    <property type="match status" value="1"/>
</dbReference>
<dbReference type="Gene3D" id="3.30.450.20">
    <property type="entry name" value="PAS domain"/>
    <property type="match status" value="1"/>
</dbReference>
<dbReference type="InterPro" id="IPR003660">
    <property type="entry name" value="HAMP_dom"/>
</dbReference>
<dbReference type="PROSITE" id="PS50885">
    <property type="entry name" value="HAMP"/>
    <property type="match status" value="1"/>
</dbReference>
<gene>
    <name evidence="14" type="ORF">BA724_03435</name>
</gene>
<evidence type="ECO:0000256" key="7">
    <source>
        <dbReference type="ARBA" id="ARBA00023224"/>
    </source>
</evidence>
<keyword evidence="2" id="KW-1003">Cell membrane</keyword>
<keyword evidence="4 11" id="KW-0812">Transmembrane</keyword>
<dbReference type="InterPro" id="IPR004089">
    <property type="entry name" value="MCPsignal_dom"/>
</dbReference>
<dbReference type="PANTHER" id="PTHR32089:SF112">
    <property type="entry name" value="LYSOZYME-LIKE PROTEIN-RELATED"/>
    <property type="match status" value="1"/>
</dbReference>
<keyword evidence="10" id="KW-0175">Coiled coil</keyword>
<reference evidence="14 15" key="1">
    <citation type="submission" date="2016-06" db="EMBL/GenBank/DDBJ databases">
        <title>Domibacillus iocasae genome sequencing.</title>
        <authorList>
            <person name="Verma A."/>
            <person name="Pal Y."/>
            <person name="Ojha A.K."/>
            <person name="Krishnamurthi S."/>
        </authorList>
    </citation>
    <scope>NUCLEOTIDE SEQUENCE [LARGE SCALE GENOMIC DNA]</scope>
    <source>
        <strain evidence="14 15">DSM 29979</strain>
    </source>
</reference>